<reference evidence="2 3" key="1">
    <citation type="submission" date="2024-07" db="EMBL/GenBank/DDBJ databases">
        <title>The genome sequence of type strain Sediminicola arcticus GDMCC 1.2805.</title>
        <authorList>
            <person name="Liu Y."/>
        </authorList>
    </citation>
    <scope>NUCLEOTIDE SEQUENCE [LARGE SCALE GENOMIC DNA]</scope>
    <source>
        <strain evidence="2 3">GDMCC 1.2805</strain>
    </source>
</reference>
<gene>
    <name evidence="2" type="ORF">ABXZ36_00505</name>
</gene>
<proteinExistence type="predicted"/>
<keyword evidence="1" id="KW-0676">Redox-active center</keyword>
<protein>
    <submittedName>
        <fullName evidence="2">Thioredoxin family protein</fullName>
    </submittedName>
</protein>
<evidence type="ECO:0000313" key="3">
    <source>
        <dbReference type="Proteomes" id="UP001549799"/>
    </source>
</evidence>
<dbReference type="InterPro" id="IPR017937">
    <property type="entry name" value="Thioredoxin_CS"/>
</dbReference>
<keyword evidence="3" id="KW-1185">Reference proteome</keyword>
<dbReference type="SUPFAM" id="SSF52833">
    <property type="entry name" value="Thioredoxin-like"/>
    <property type="match status" value="1"/>
</dbReference>
<dbReference type="PANTHER" id="PTHR32234:SF0">
    <property type="entry name" value="THIOL:DISULFIDE INTERCHANGE PROTEIN DSBD"/>
    <property type="match status" value="1"/>
</dbReference>
<comment type="caution">
    <text evidence="2">The sequence shown here is derived from an EMBL/GenBank/DDBJ whole genome shotgun (WGS) entry which is preliminary data.</text>
</comment>
<evidence type="ECO:0000256" key="1">
    <source>
        <dbReference type="ARBA" id="ARBA00023284"/>
    </source>
</evidence>
<dbReference type="PROSITE" id="PS00194">
    <property type="entry name" value="THIOREDOXIN_1"/>
    <property type="match status" value="1"/>
</dbReference>
<dbReference type="EMBL" id="JBEXAE010000001">
    <property type="protein sequence ID" value="MET6989121.1"/>
    <property type="molecule type" value="Genomic_DNA"/>
</dbReference>
<dbReference type="PANTHER" id="PTHR32234">
    <property type="entry name" value="THIOL:DISULFIDE INTERCHANGE PROTEIN DSBD"/>
    <property type="match status" value="1"/>
</dbReference>
<sequence length="159" mass="18591">MKTVGTFIVYVSVLIMANPAFSQTEKEVRWLDFNQLGDSLKINPKKVFIDFYADWCVPCLKMQKEVFTHHKIIGLLNKNYYSVKMNVETKDTITFGNQVYTNERMNKRNPVHQIPILMASQKNKPFSLPAIVLMDENFKAKARYFQYLNVEQLSEILSQ</sequence>
<name>A0ABV2SPP3_9FLAO</name>
<dbReference type="Gene3D" id="3.40.30.10">
    <property type="entry name" value="Glutaredoxin"/>
    <property type="match status" value="1"/>
</dbReference>
<evidence type="ECO:0000313" key="2">
    <source>
        <dbReference type="EMBL" id="MET6989121.1"/>
    </source>
</evidence>
<accession>A0ABV2SPP3</accession>
<dbReference type="Proteomes" id="UP001549799">
    <property type="component" value="Unassembled WGS sequence"/>
</dbReference>
<dbReference type="Pfam" id="PF13899">
    <property type="entry name" value="Thioredoxin_7"/>
    <property type="match status" value="1"/>
</dbReference>
<dbReference type="InterPro" id="IPR036249">
    <property type="entry name" value="Thioredoxin-like_sf"/>
</dbReference>
<dbReference type="RefSeq" id="WP_354613490.1">
    <property type="nucleotide sequence ID" value="NZ_JBEXAE010000001.1"/>
</dbReference>
<organism evidence="2 3">
    <name type="scientific">Sediminicola arcticus</name>
    <dbReference type="NCBI Taxonomy" id="1574308"/>
    <lineage>
        <taxon>Bacteria</taxon>
        <taxon>Pseudomonadati</taxon>
        <taxon>Bacteroidota</taxon>
        <taxon>Flavobacteriia</taxon>
        <taxon>Flavobacteriales</taxon>
        <taxon>Flavobacteriaceae</taxon>
        <taxon>Sediminicola</taxon>
    </lineage>
</organism>